<evidence type="ECO:0000313" key="3">
    <source>
        <dbReference type="EMBL" id="ABV33312.1"/>
    </source>
</evidence>
<accession>A8F578</accession>
<evidence type="ECO:0000256" key="1">
    <source>
        <dbReference type="ARBA" id="ARBA00022729"/>
    </source>
</evidence>
<protein>
    <submittedName>
        <fullName evidence="3">Peptidase M23B</fullName>
    </submittedName>
</protein>
<dbReference type="Pfam" id="PF01551">
    <property type="entry name" value="Peptidase_M23"/>
    <property type="match status" value="1"/>
</dbReference>
<dbReference type="InterPro" id="IPR036779">
    <property type="entry name" value="LysM_dom_sf"/>
</dbReference>
<dbReference type="InterPro" id="IPR011055">
    <property type="entry name" value="Dup_hybrid_motif"/>
</dbReference>
<dbReference type="RefSeq" id="WP_012002793.1">
    <property type="nucleotide sequence ID" value="NC_009828.1"/>
</dbReference>
<dbReference type="eggNOG" id="COG1388">
    <property type="taxonomic scope" value="Bacteria"/>
</dbReference>
<dbReference type="SMART" id="SM00257">
    <property type="entry name" value="LysM"/>
    <property type="match status" value="2"/>
</dbReference>
<dbReference type="eggNOG" id="COG0739">
    <property type="taxonomic scope" value="Bacteria"/>
</dbReference>
<keyword evidence="4" id="KW-1185">Reference proteome</keyword>
<evidence type="ECO:0000259" key="2">
    <source>
        <dbReference type="PROSITE" id="PS51782"/>
    </source>
</evidence>
<dbReference type="OrthoDB" id="9814460at2"/>
<dbReference type="STRING" id="416591.Tlet_0746"/>
<dbReference type="Gene3D" id="3.10.350.10">
    <property type="entry name" value="LysM domain"/>
    <property type="match status" value="2"/>
</dbReference>
<feature type="domain" description="LysM" evidence="2">
    <location>
        <begin position="23"/>
        <end position="67"/>
    </location>
</feature>
<dbReference type="Proteomes" id="UP000002016">
    <property type="component" value="Chromosome"/>
</dbReference>
<proteinExistence type="predicted"/>
<dbReference type="PANTHER" id="PTHR21666:SF289">
    <property type="entry name" value="L-ALA--D-GLU ENDOPEPTIDASE"/>
    <property type="match status" value="1"/>
</dbReference>
<gene>
    <name evidence="3" type="ordered locus">Tlet_0746</name>
</gene>
<evidence type="ECO:0000313" key="4">
    <source>
        <dbReference type="Proteomes" id="UP000002016"/>
    </source>
</evidence>
<dbReference type="InterPro" id="IPR050570">
    <property type="entry name" value="Cell_wall_metabolism_enzyme"/>
</dbReference>
<reference evidence="3 4" key="1">
    <citation type="submission" date="2007-08" db="EMBL/GenBank/DDBJ databases">
        <title>Complete sequence of Thermotoga lettingae TMO.</title>
        <authorList>
            <consortium name="US DOE Joint Genome Institute"/>
            <person name="Copeland A."/>
            <person name="Lucas S."/>
            <person name="Lapidus A."/>
            <person name="Barry K."/>
            <person name="Glavina del Rio T."/>
            <person name="Dalin E."/>
            <person name="Tice H."/>
            <person name="Pitluck S."/>
            <person name="Foster B."/>
            <person name="Bruce D."/>
            <person name="Schmutz J."/>
            <person name="Larimer F."/>
            <person name="Land M."/>
            <person name="Hauser L."/>
            <person name="Kyrpides N."/>
            <person name="Mikhailova N."/>
            <person name="Nelson K."/>
            <person name="Gogarten J.P."/>
            <person name="Noll K."/>
            <person name="Richardson P."/>
        </authorList>
    </citation>
    <scope>NUCLEOTIDE SEQUENCE [LARGE SCALE GENOMIC DNA]</scope>
    <source>
        <strain evidence="4">ATCC BAA-301 / DSM 14385 / NBRC 107922 / TMO</strain>
    </source>
</reference>
<organism evidence="3 4">
    <name type="scientific">Pseudothermotoga lettingae (strain ATCC BAA-301 / DSM 14385 / NBRC 107922 / TMO)</name>
    <name type="common">Thermotoga lettingae</name>
    <dbReference type="NCBI Taxonomy" id="416591"/>
    <lineage>
        <taxon>Bacteria</taxon>
        <taxon>Thermotogati</taxon>
        <taxon>Thermotogota</taxon>
        <taxon>Thermotogae</taxon>
        <taxon>Thermotogales</taxon>
        <taxon>Thermotogaceae</taxon>
        <taxon>Pseudothermotoga</taxon>
    </lineage>
</organism>
<dbReference type="SUPFAM" id="SSF51261">
    <property type="entry name" value="Duplicated hybrid motif"/>
    <property type="match status" value="1"/>
</dbReference>
<name>A8F578_PSELT</name>
<sequence length="274" mass="30075" precursor="true">MKKHFVLILLLVAVLICGGYLKVSYVIQPGDTLYEISKKFKISISTILDWNTLLDPLKLRVGQQITLPQPEGFLYTVKQGDNLYTIARMFFTTVNDIRIANDLSSDFIKPGQELFVPRSCIGKAFNTEKGYIWPVYGILSSPYGWRVHPITKQMSFHTGIDIAAPEGTPVFSSTNGVVSFAGERSGYGLMVEIKTGKDVVRYGHLSKICVYKGQSIERGSIIGRVGSTGVSTGPHLHFEVLANNNTINPLAILPSTSKVYVLKEGVEEIGAGGE</sequence>
<feature type="domain" description="LysM" evidence="2">
    <location>
        <begin position="73"/>
        <end position="116"/>
    </location>
</feature>
<reference evidence="3 4" key="2">
    <citation type="journal article" date="2009" name="Proc. Natl. Acad. Sci. U.S.A.">
        <title>On the chimeric nature, thermophilic origin, and phylogenetic placement of the Thermotogales.</title>
        <authorList>
            <person name="Zhaxybayeva O."/>
            <person name="Swithers K.S."/>
            <person name="Lapierre P."/>
            <person name="Fournier G.P."/>
            <person name="Bickhart D.M."/>
            <person name="DeBoy R.T."/>
            <person name="Nelson K.E."/>
            <person name="Nesbo C.L."/>
            <person name="Doolittle W.F."/>
            <person name="Gogarten J.P."/>
            <person name="Noll K.M."/>
        </authorList>
    </citation>
    <scope>NUCLEOTIDE SEQUENCE [LARGE SCALE GENOMIC DNA]</scope>
    <source>
        <strain evidence="4">ATCC BAA-301 / DSM 14385 / NBRC 107922 / TMO</strain>
    </source>
</reference>
<keyword evidence="1" id="KW-0732">Signal</keyword>
<dbReference type="GO" id="GO:0004222">
    <property type="term" value="F:metalloendopeptidase activity"/>
    <property type="evidence" value="ECO:0007669"/>
    <property type="project" value="TreeGrafter"/>
</dbReference>
<dbReference type="Gene3D" id="2.70.70.10">
    <property type="entry name" value="Glucose Permease (Domain IIA)"/>
    <property type="match status" value="1"/>
</dbReference>
<dbReference type="HOGENOM" id="CLU_029425_7_3_0"/>
<dbReference type="AlphaFoldDB" id="A8F578"/>
<dbReference type="EMBL" id="CP000812">
    <property type="protein sequence ID" value="ABV33312.1"/>
    <property type="molecule type" value="Genomic_DNA"/>
</dbReference>
<dbReference type="CDD" id="cd12797">
    <property type="entry name" value="M23_peptidase"/>
    <property type="match status" value="1"/>
</dbReference>
<dbReference type="PROSITE" id="PS51782">
    <property type="entry name" value="LYSM"/>
    <property type="match status" value="2"/>
</dbReference>
<dbReference type="InterPro" id="IPR018392">
    <property type="entry name" value="LysM"/>
</dbReference>
<dbReference type="Pfam" id="PF01476">
    <property type="entry name" value="LysM"/>
    <property type="match status" value="2"/>
</dbReference>
<dbReference type="KEGG" id="tle:Tlet_0746"/>
<dbReference type="PANTHER" id="PTHR21666">
    <property type="entry name" value="PEPTIDASE-RELATED"/>
    <property type="match status" value="1"/>
</dbReference>
<dbReference type="CDD" id="cd00118">
    <property type="entry name" value="LysM"/>
    <property type="match status" value="2"/>
</dbReference>
<dbReference type="InterPro" id="IPR016047">
    <property type="entry name" value="M23ase_b-sheet_dom"/>
</dbReference>